<sequence length="108" mass="12199">MHRRTLIILFSFLLVTVVSGLDCFTGRSGYGLLYTQCNPDVYHCAKITTIDPVHGLVADKGCDTENFCSTNFRLFTRVVRTIVTTKWKYAVVRQIFAMDRRPTSAVGC</sequence>
<dbReference type="SUPFAM" id="SSF57302">
    <property type="entry name" value="Snake toxin-like"/>
    <property type="match status" value="1"/>
</dbReference>
<dbReference type="AlphaFoldDB" id="A0A3P6T1C4"/>
<proteinExistence type="predicted"/>
<feature type="signal peptide" evidence="1">
    <location>
        <begin position="1"/>
        <end position="20"/>
    </location>
</feature>
<keyword evidence="1" id="KW-0732">Signal</keyword>
<dbReference type="Proteomes" id="UP000277928">
    <property type="component" value="Unassembled WGS sequence"/>
</dbReference>
<accession>A0A3P6T1C4</accession>
<feature type="chain" id="PRO_5018176126" description="UPAR/Ly6 domain-containing protein" evidence="1">
    <location>
        <begin position="21"/>
        <end position="108"/>
    </location>
</feature>
<evidence type="ECO:0000313" key="3">
    <source>
        <dbReference type="Proteomes" id="UP000277928"/>
    </source>
</evidence>
<evidence type="ECO:0008006" key="4">
    <source>
        <dbReference type="Google" id="ProtNLM"/>
    </source>
</evidence>
<evidence type="ECO:0000256" key="1">
    <source>
        <dbReference type="SAM" id="SignalP"/>
    </source>
</evidence>
<dbReference type="InterPro" id="IPR045860">
    <property type="entry name" value="Snake_toxin-like_sf"/>
</dbReference>
<organism evidence="2 3">
    <name type="scientific">Litomosoides sigmodontis</name>
    <name type="common">Filarial nematode worm</name>
    <dbReference type="NCBI Taxonomy" id="42156"/>
    <lineage>
        <taxon>Eukaryota</taxon>
        <taxon>Metazoa</taxon>
        <taxon>Ecdysozoa</taxon>
        <taxon>Nematoda</taxon>
        <taxon>Chromadorea</taxon>
        <taxon>Rhabditida</taxon>
        <taxon>Spirurina</taxon>
        <taxon>Spiruromorpha</taxon>
        <taxon>Filarioidea</taxon>
        <taxon>Onchocercidae</taxon>
        <taxon>Litomosoides</taxon>
    </lineage>
</organism>
<name>A0A3P6T1C4_LITSI</name>
<protein>
    <recommendedName>
        <fullName evidence="4">UPAR/Ly6 domain-containing protein</fullName>
    </recommendedName>
</protein>
<dbReference type="EMBL" id="UYRX01000398">
    <property type="protein sequence ID" value="VDK81576.1"/>
    <property type="molecule type" value="Genomic_DNA"/>
</dbReference>
<reference evidence="2 3" key="1">
    <citation type="submission" date="2018-08" db="EMBL/GenBank/DDBJ databases">
        <authorList>
            <person name="Laetsch R D."/>
            <person name="Stevens L."/>
            <person name="Kumar S."/>
            <person name="Blaxter L. M."/>
        </authorList>
    </citation>
    <scope>NUCLEOTIDE SEQUENCE [LARGE SCALE GENOMIC DNA]</scope>
</reference>
<gene>
    <name evidence="2" type="ORF">NLS_LOCUS5353</name>
</gene>
<dbReference type="OrthoDB" id="10433905at2759"/>
<keyword evidence="3" id="KW-1185">Reference proteome</keyword>
<evidence type="ECO:0000313" key="2">
    <source>
        <dbReference type="EMBL" id="VDK81576.1"/>
    </source>
</evidence>